<dbReference type="NCBIfam" id="TIGR02498">
    <property type="entry name" value="type_III_ssaH"/>
    <property type="match status" value="1"/>
</dbReference>
<reference evidence="1 2" key="1">
    <citation type="journal article" date="2017" name="Int. J. Syst. Evol. Microbiol.">
        <title>Rouxiella badensis sp. nov. and Rouxiella silvae sp. nov. isolated from peat bog soil in Germany and emendation of the genus description.</title>
        <authorList>
            <person name="Le Fleche-Mateos A."/>
            <person name="Kugler J.H."/>
            <person name="Hansen S.H."/>
            <person name="Syldatk C."/>
            <person name="Hausmann R."/>
            <person name="Lomprez F."/>
            <person name="Vandenbogaert M."/>
            <person name="Manuguerra J.C."/>
            <person name="Grimont P.A."/>
        </authorList>
    </citation>
    <scope>NUCLEOTIDE SEQUENCE [LARGE SCALE GENOMIC DNA]</scope>
    <source>
        <strain evidence="1 2">DSM 100043</strain>
    </source>
</reference>
<dbReference type="RefSeq" id="WP_017490924.1">
    <property type="nucleotide sequence ID" value="NZ_CAUQAZ010000010.1"/>
</dbReference>
<proteinExistence type="predicted"/>
<dbReference type="Proteomes" id="UP000192536">
    <property type="component" value="Unassembled WGS sequence"/>
</dbReference>
<sequence>MIPLDASLRRLMVETSLMAVNHGFHTQARTLLAALPLLTENHEAQKIIEATLLIGLGENKAAALSLKGNTSPDAEILRRLLTRGALSH</sequence>
<keyword evidence="2" id="KW-1185">Reference proteome</keyword>
<gene>
    <name evidence="1" type="ORF">BS640_06300</name>
</gene>
<accession>A0A1X0WI38</accession>
<dbReference type="Gene3D" id="1.25.40.10">
    <property type="entry name" value="Tetratricopeptide repeat domain"/>
    <property type="match status" value="1"/>
</dbReference>
<name>A0A1X0WI38_9GAMM</name>
<protein>
    <submittedName>
        <fullName evidence="1">EscG/YscG/SsaH family type III secretion system needle protein co-chaperone</fullName>
    </submittedName>
</protein>
<dbReference type="STRING" id="1646377.BS640_06300"/>
<dbReference type="GeneID" id="93565581"/>
<dbReference type="InterPro" id="IPR010437">
    <property type="entry name" value="T3SS_SsaH/EsaH"/>
</dbReference>
<dbReference type="AlphaFoldDB" id="A0A1X0WI38"/>
<evidence type="ECO:0000313" key="1">
    <source>
        <dbReference type="EMBL" id="ORJ26448.1"/>
    </source>
</evidence>
<organism evidence="1 2">
    <name type="scientific">Rouxiella badensis</name>
    <dbReference type="NCBI Taxonomy" id="1646377"/>
    <lineage>
        <taxon>Bacteria</taxon>
        <taxon>Pseudomonadati</taxon>
        <taxon>Pseudomonadota</taxon>
        <taxon>Gammaproteobacteria</taxon>
        <taxon>Enterobacterales</taxon>
        <taxon>Yersiniaceae</taxon>
        <taxon>Rouxiella</taxon>
    </lineage>
</organism>
<dbReference type="InterPro" id="IPR011990">
    <property type="entry name" value="TPR-like_helical_dom_sf"/>
</dbReference>
<comment type="caution">
    <text evidence="1">The sequence shown here is derived from an EMBL/GenBank/DDBJ whole genome shotgun (WGS) entry which is preliminary data.</text>
</comment>
<dbReference type="EMBL" id="MRWE01000007">
    <property type="protein sequence ID" value="ORJ26448.1"/>
    <property type="molecule type" value="Genomic_DNA"/>
</dbReference>
<evidence type="ECO:0000313" key="2">
    <source>
        <dbReference type="Proteomes" id="UP000192536"/>
    </source>
</evidence>
<dbReference type="Pfam" id="PF06287">
    <property type="entry name" value="DUF1039"/>
    <property type="match status" value="1"/>
</dbReference>